<dbReference type="GO" id="GO:0022857">
    <property type="term" value="F:transmembrane transporter activity"/>
    <property type="evidence" value="ECO:0007669"/>
    <property type="project" value="TreeGrafter"/>
</dbReference>
<protein>
    <submittedName>
        <fullName evidence="10">2,3-diketo-L-gulonate TRAP transporter small permease protein YiaM</fullName>
    </submittedName>
</protein>
<evidence type="ECO:0000256" key="1">
    <source>
        <dbReference type="ARBA" id="ARBA00004429"/>
    </source>
</evidence>
<evidence type="ECO:0000256" key="7">
    <source>
        <dbReference type="ARBA" id="ARBA00023136"/>
    </source>
</evidence>
<gene>
    <name evidence="10" type="ORF">HAPAU_31270</name>
</gene>
<name>A0A151AAP1_9EURY</name>
<keyword evidence="7 8" id="KW-0472">Membrane</keyword>
<proteinExistence type="predicted"/>
<dbReference type="PATRIC" id="fig|1008153.3.peg.3261"/>
<feature type="transmembrane region" description="Helical" evidence="8">
    <location>
        <begin position="18"/>
        <end position="40"/>
    </location>
</feature>
<evidence type="ECO:0000256" key="5">
    <source>
        <dbReference type="ARBA" id="ARBA00022692"/>
    </source>
</evidence>
<organism evidence="10 11">
    <name type="scientific">Halalkalicoccus paucihalophilus</name>
    <dbReference type="NCBI Taxonomy" id="1008153"/>
    <lineage>
        <taxon>Archaea</taxon>
        <taxon>Methanobacteriati</taxon>
        <taxon>Methanobacteriota</taxon>
        <taxon>Stenosarchaea group</taxon>
        <taxon>Halobacteria</taxon>
        <taxon>Halobacteriales</taxon>
        <taxon>Halococcaceae</taxon>
        <taxon>Halalkalicoccus</taxon>
    </lineage>
</organism>
<evidence type="ECO:0000256" key="2">
    <source>
        <dbReference type="ARBA" id="ARBA00022448"/>
    </source>
</evidence>
<dbReference type="AlphaFoldDB" id="A0A151AAP1"/>
<keyword evidence="6 8" id="KW-1133">Transmembrane helix</keyword>
<reference evidence="10 11" key="1">
    <citation type="submission" date="2016-02" db="EMBL/GenBank/DDBJ databases">
        <title>Genome sequence of Halalkalicoccus paucihalophilus DSM 24557.</title>
        <authorList>
            <person name="Poehlein A."/>
            <person name="Daniel R."/>
        </authorList>
    </citation>
    <scope>NUCLEOTIDE SEQUENCE [LARGE SCALE GENOMIC DNA]</scope>
    <source>
        <strain evidence="10 11">DSM 24557</strain>
    </source>
</reference>
<keyword evidence="2" id="KW-0813">Transport</keyword>
<dbReference type="GO" id="GO:0005886">
    <property type="term" value="C:plasma membrane"/>
    <property type="evidence" value="ECO:0007669"/>
    <property type="project" value="UniProtKB-SubCell"/>
</dbReference>
<dbReference type="EMBL" id="LTAZ01000012">
    <property type="protein sequence ID" value="KYH24751.1"/>
    <property type="molecule type" value="Genomic_DNA"/>
</dbReference>
<accession>A0A151AAP1</accession>
<feature type="transmembrane region" description="Helical" evidence="8">
    <location>
        <begin position="142"/>
        <end position="165"/>
    </location>
</feature>
<evidence type="ECO:0000313" key="10">
    <source>
        <dbReference type="EMBL" id="KYH24751.1"/>
    </source>
</evidence>
<keyword evidence="4" id="KW-0997">Cell inner membrane</keyword>
<evidence type="ECO:0000256" key="4">
    <source>
        <dbReference type="ARBA" id="ARBA00022519"/>
    </source>
</evidence>
<dbReference type="GO" id="GO:0015740">
    <property type="term" value="P:C4-dicarboxylate transport"/>
    <property type="evidence" value="ECO:0007669"/>
    <property type="project" value="TreeGrafter"/>
</dbReference>
<dbReference type="InterPro" id="IPR007387">
    <property type="entry name" value="TRAP_DctQ"/>
</dbReference>
<feature type="transmembrane region" description="Helical" evidence="8">
    <location>
        <begin position="60"/>
        <end position="77"/>
    </location>
</feature>
<dbReference type="PANTHER" id="PTHR35011">
    <property type="entry name" value="2,3-DIKETO-L-GULONATE TRAP TRANSPORTER SMALL PERMEASE PROTEIN YIAM"/>
    <property type="match status" value="1"/>
</dbReference>
<feature type="transmembrane region" description="Helical" evidence="8">
    <location>
        <begin position="98"/>
        <end position="122"/>
    </location>
</feature>
<dbReference type="OrthoDB" id="286714at2157"/>
<dbReference type="PANTHER" id="PTHR35011:SF2">
    <property type="entry name" value="2,3-DIKETO-L-GULONATE TRAP TRANSPORTER SMALL PERMEASE PROTEIN YIAM"/>
    <property type="match status" value="1"/>
</dbReference>
<evidence type="ECO:0000256" key="3">
    <source>
        <dbReference type="ARBA" id="ARBA00022475"/>
    </source>
</evidence>
<sequence>MEIDQSLELHRDHLFDKVVLYGTTGLFTFTIVLTTIQVFVRLLNIPTFGFLHWTEPAARFVLIVATYLGAAVAVRNSEHIAIRFLLERLTGWKPRLGLTVQLLGKLIVIGFLLVALWGAILATTSNWTTSIGGIGIVTAGHLYLGIGIGVALMLIYALLDIAIIVRGLVTDRTDDIESGRFEEGTIDE</sequence>
<evidence type="ECO:0000259" key="9">
    <source>
        <dbReference type="Pfam" id="PF04290"/>
    </source>
</evidence>
<dbReference type="Proteomes" id="UP000075321">
    <property type="component" value="Unassembled WGS sequence"/>
</dbReference>
<keyword evidence="3" id="KW-1003">Cell membrane</keyword>
<comment type="caution">
    <text evidence="10">The sequence shown here is derived from an EMBL/GenBank/DDBJ whole genome shotgun (WGS) entry which is preliminary data.</text>
</comment>
<keyword evidence="11" id="KW-1185">Reference proteome</keyword>
<keyword evidence="5 8" id="KW-0812">Transmembrane</keyword>
<evidence type="ECO:0000256" key="8">
    <source>
        <dbReference type="SAM" id="Phobius"/>
    </source>
</evidence>
<dbReference type="RefSeq" id="WP_066384396.1">
    <property type="nucleotide sequence ID" value="NZ_LTAZ01000012.1"/>
</dbReference>
<feature type="domain" description="Tripartite ATP-independent periplasmic transporters DctQ component" evidence="9">
    <location>
        <begin position="31"/>
        <end position="162"/>
    </location>
</feature>
<dbReference type="Pfam" id="PF04290">
    <property type="entry name" value="DctQ"/>
    <property type="match status" value="1"/>
</dbReference>
<evidence type="ECO:0000313" key="11">
    <source>
        <dbReference type="Proteomes" id="UP000075321"/>
    </source>
</evidence>
<evidence type="ECO:0000256" key="6">
    <source>
        <dbReference type="ARBA" id="ARBA00022989"/>
    </source>
</evidence>
<comment type="subcellular location">
    <subcellularLocation>
        <location evidence="1">Cell inner membrane</location>
        <topology evidence="1">Multi-pass membrane protein</topology>
    </subcellularLocation>
</comment>
<dbReference type="InterPro" id="IPR055348">
    <property type="entry name" value="DctQ"/>
</dbReference>